<evidence type="ECO:0000256" key="1">
    <source>
        <dbReference type="SAM" id="SignalP"/>
    </source>
</evidence>
<accession>A0ABP4XPW0</accession>
<protein>
    <submittedName>
        <fullName evidence="2">Uncharacterized protein</fullName>
    </submittedName>
</protein>
<organism evidence="2 3">
    <name type="scientific">Luedemannella flava</name>
    <dbReference type="NCBI Taxonomy" id="349316"/>
    <lineage>
        <taxon>Bacteria</taxon>
        <taxon>Bacillati</taxon>
        <taxon>Actinomycetota</taxon>
        <taxon>Actinomycetes</taxon>
        <taxon>Micromonosporales</taxon>
        <taxon>Micromonosporaceae</taxon>
        <taxon>Luedemannella</taxon>
    </lineage>
</organism>
<feature type="chain" id="PRO_5046768223" evidence="1">
    <location>
        <begin position="21"/>
        <end position="171"/>
    </location>
</feature>
<sequence length="171" mass="17636">MATRNMVRAAVAALVLATLASCGGETPPPANNNGGAASDAPIGILKSATDGLVVFIGNQCADAAYPTRVTVNNVDQASRNQKDPAVWDISTSEPNLLASLVIGKLPYGFNEVSNQIKDQGVGPVVRVQVVANGAQAGIFDTAKVADGQLIDARGSITTVDEFRKRWGCGGK</sequence>
<name>A0ABP4XPW0_9ACTN</name>
<proteinExistence type="predicted"/>
<dbReference type="RefSeq" id="WP_344126166.1">
    <property type="nucleotide sequence ID" value="NZ_BAAALT010000013.1"/>
</dbReference>
<gene>
    <name evidence="2" type="ORF">GCM10009682_07140</name>
</gene>
<comment type="caution">
    <text evidence="2">The sequence shown here is derived from an EMBL/GenBank/DDBJ whole genome shotgun (WGS) entry which is preliminary data.</text>
</comment>
<keyword evidence="3" id="KW-1185">Reference proteome</keyword>
<dbReference type="Proteomes" id="UP001500218">
    <property type="component" value="Unassembled WGS sequence"/>
</dbReference>
<dbReference type="PROSITE" id="PS51257">
    <property type="entry name" value="PROKAR_LIPOPROTEIN"/>
    <property type="match status" value="1"/>
</dbReference>
<reference evidence="3" key="1">
    <citation type="journal article" date="2019" name="Int. J. Syst. Evol. Microbiol.">
        <title>The Global Catalogue of Microorganisms (GCM) 10K type strain sequencing project: providing services to taxonomists for standard genome sequencing and annotation.</title>
        <authorList>
            <consortium name="The Broad Institute Genomics Platform"/>
            <consortium name="The Broad Institute Genome Sequencing Center for Infectious Disease"/>
            <person name="Wu L."/>
            <person name="Ma J."/>
        </authorList>
    </citation>
    <scope>NUCLEOTIDE SEQUENCE [LARGE SCALE GENOMIC DNA]</scope>
    <source>
        <strain evidence="3">JCM 13250</strain>
    </source>
</reference>
<dbReference type="EMBL" id="BAAALT010000013">
    <property type="protein sequence ID" value="GAA1787724.1"/>
    <property type="molecule type" value="Genomic_DNA"/>
</dbReference>
<evidence type="ECO:0000313" key="2">
    <source>
        <dbReference type="EMBL" id="GAA1787724.1"/>
    </source>
</evidence>
<evidence type="ECO:0000313" key="3">
    <source>
        <dbReference type="Proteomes" id="UP001500218"/>
    </source>
</evidence>
<feature type="signal peptide" evidence="1">
    <location>
        <begin position="1"/>
        <end position="20"/>
    </location>
</feature>
<keyword evidence="1" id="KW-0732">Signal</keyword>